<dbReference type="HAMAP" id="MF_03006">
    <property type="entry name" value="eIF3g"/>
    <property type="match status" value="1"/>
</dbReference>
<evidence type="ECO:0000256" key="8">
    <source>
        <dbReference type="SAM" id="MobiDB-lite"/>
    </source>
</evidence>
<keyword evidence="1 6" id="KW-0963">Cytoplasm</keyword>
<protein>
    <recommendedName>
        <fullName evidence="6">Eukaryotic translation initiation factor 3 subunit G</fullName>
        <shortName evidence="6">eIF3g</shortName>
    </recommendedName>
    <alternativeName>
        <fullName evidence="6">Eukaryotic translation initiation factor 3 RNA-binding subunit</fullName>
        <shortName evidence="6">eIF-3 RNA-binding subunit</shortName>
    </alternativeName>
    <alternativeName>
        <fullName evidence="6">Translation initiation factor eIF3 p33 subunit homolog</fullName>
        <shortName evidence="6">eIF3 p33 homolog</shortName>
    </alternativeName>
</protein>
<keyword evidence="11" id="KW-1185">Reference proteome</keyword>
<dbReference type="GO" id="GO:0002188">
    <property type="term" value="P:translation reinitiation"/>
    <property type="evidence" value="ECO:0007669"/>
    <property type="project" value="EnsemblFungi"/>
</dbReference>
<dbReference type="InterPro" id="IPR024675">
    <property type="entry name" value="eIF3g_N"/>
</dbReference>
<keyword evidence="4 7" id="KW-0694">RNA-binding</keyword>
<evidence type="ECO:0000256" key="1">
    <source>
        <dbReference type="ARBA" id="ARBA00022490"/>
    </source>
</evidence>
<dbReference type="FunCoup" id="I2H6N6">
    <property type="interactions" value="1169"/>
</dbReference>
<dbReference type="RefSeq" id="XP_004181557.1">
    <property type="nucleotide sequence ID" value="XM_004181509.1"/>
</dbReference>
<keyword evidence="5 6" id="KW-0648">Protein biosynthesis</keyword>
<dbReference type="eggNOG" id="KOG0122">
    <property type="taxonomic scope" value="Eukaryota"/>
</dbReference>
<evidence type="ECO:0000313" key="10">
    <source>
        <dbReference type="EMBL" id="CCH62038.1"/>
    </source>
</evidence>
<dbReference type="PIRSF" id="PIRSF037949">
    <property type="entry name" value="Transl_init_eIF-3_RNA-bind"/>
    <property type="match status" value="1"/>
</dbReference>
<keyword evidence="2 6" id="KW-0396">Initiation factor</keyword>
<dbReference type="OMA" id="ICQGDHF"/>
<evidence type="ECO:0000256" key="3">
    <source>
        <dbReference type="ARBA" id="ARBA00022553"/>
    </source>
</evidence>
<sequence length="277" mass="31189">MSEVAQPEIIENKDGTKTVISYRIENGKKYKVTQKVREIKVTERVHRNVASRRAWAKFGRDKGSPAGPNHSTTQLGEEITLRLGRRWKQLEEQEAAKNKIVNETVISCRLCGNNHYTMHCPFKSLLQDISALENPQAEGQRVEGDESNANESAERSEAPSAVGMTGGKYVPPGRRAGAKDPSSDAFRDAREREDMRTLKITQLNENADEMTLMNELLFPFNPIERVVVVKNRETGKSRGLAFVTFASEDTAERALQFLNGRGFMNLILNVERSKPRN</sequence>
<organism evidence="10 11">
    <name type="scientific">Henningerozyma blattae (strain ATCC 34711 / CBS 6284 / DSM 70876 / NBRC 10599 / NRRL Y-10934 / UCD 77-7)</name>
    <name type="common">Yeast</name>
    <name type="synonym">Tetrapisispora blattae</name>
    <dbReference type="NCBI Taxonomy" id="1071380"/>
    <lineage>
        <taxon>Eukaryota</taxon>
        <taxon>Fungi</taxon>
        <taxon>Dikarya</taxon>
        <taxon>Ascomycota</taxon>
        <taxon>Saccharomycotina</taxon>
        <taxon>Saccharomycetes</taxon>
        <taxon>Saccharomycetales</taxon>
        <taxon>Saccharomycetaceae</taxon>
        <taxon>Henningerozyma</taxon>
    </lineage>
</organism>
<dbReference type="Pfam" id="PF12353">
    <property type="entry name" value="eIF3g"/>
    <property type="match status" value="1"/>
</dbReference>
<dbReference type="InterPro" id="IPR017334">
    <property type="entry name" value="eIF3_g"/>
</dbReference>
<dbReference type="Pfam" id="PF00076">
    <property type="entry name" value="RRM_1"/>
    <property type="match status" value="1"/>
</dbReference>
<evidence type="ECO:0000256" key="4">
    <source>
        <dbReference type="ARBA" id="ARBA00022884"/>
    </source>
</evidence>
<name>I2H6N6_HENB6</name>
<dbReference type="Proteomes" id="UP000002866">
    <property type="component" value="Chromosome 7"/>
</dbReference>
<dbReference type="GeneID" id="14497170"/>
<dbReference type="InterPro" id="IPR012677">
    <property type="entry name" value="Nucleotide-bd_a/b_plait_sf"/>
</dbReference>
<evidence type="ECO:0000256" key="7">
    <source>
        <dbReference type="PROSITE-ProRule" id="PRU00176"/>
    </source>
</evidence>
<dbReference type="Gene3D" id="3.30.70.330">
    <property type="match status" value="1"/>
</dbReference>
<dbReference type="AlphaFoldDB" id="I2H6N6"/>
<proteinExistence type="inferred from homology"/>
<dbReference type="PANTHER" id="PTHR10352">
    <property type="entry name" value="EUKARYOTIC TRANSLATION INITIATION FACTOR 3 SUBUNIT G"/>
    <property type="match status" value="1"/>
</dbReference>
<dbReference type="InterPro" id="IPR000504">
    <property type="entry name" value="RRM_dom"/>
</dbReference>
<evidence type="ECO:0000313" key="11">
    <source>
        <dbReference type="Proteomes" id="UP000002866"/>
    </source>
</evidence>
<evidence type="ECO:0000256" key="2">
    <source>
        <dbReference type="ARBA" id="ARBA00022540"/>
    </source>
</evidence>
<dbReference type="HOGENOM" id="CLU_034595_0_0_1"/>
<dbReference type="InterPro" id="IPR035979">
    <property type="entry name" value="RBD_domain_sf"/>
</dbReference>
<dbReference type="FunFam" id="3.30.70.330:FF:000716">
    <property type="entry name" value="Eukaryotic translation initiation factor 3 subunit G"/>
    <property type="match status" value="1"/>
</dbReference>
<evidence type="ECO:0000256" key="6">
    <source>
        <dbReference type="HAMAP-Rule" id="MF_03006"/>
    </source>
</evidence>
<gene>
    <name evidence="10" type="primary">TBLA0G00910</name>
    <name evidence="6" type="synonym">TIF35</name>
    <name evidence="10" type="ORF">TBLA_0G00910</name>
</gene>
<dbReference type="InterPro" id="IPR034240">
    <property type="entry name" value="eIF3G_RRM"/>
</dbReference>
<dbReference type="GO" id="GO:0006415">
    <property type="term" value="P:translational termination"/>
    <property type="evidence" value="ECO:0007669"/>
    <property type="project" value="EnsemblFungi"/>
</dbReference>
<comment type="subcellular location">
    <subcellularLocation>
        <location evidence="6">Cytoplasm</location>
    </subcellularLocation>
</comment>
<dbReference type="GO" id="GO:0071541">
    <property type="term" value="C:eukaryotic translation initiation factor 3 complex, eIF3m"/>
    <property type="evidence" value="ECO:0007669"/>
    <property type="project" value="EnsemblFungi"/>
</dbReference>
<dbReference type="GO" id="GO:0003743">
    <property type="term" value="F:translation initiation factor activity"/>
    <property type="evidence" value="ECO:0007669"/>
    <property type="project" value="UniProtKB-UniRule"/>
</dbReference>
<dbReference type="OrthoDB" id="639027at2759"/>
<dbReference type="KEGG" id="tbl:TBLA_0G00910"/>
<feature type="region of interest" description="Disordered" evidence="8">
    <location>
        <begin position="135"/>
        <end position="191"/>
    </location>
</feature>
<evidence type="ECO:0000259" key="9">
    <source>
        <dbReference type="PROSITE" id="PS50102"/>
    </source>
</evidence>
<keyword evidence="3" id="KW-0597">Phosphoprotein</keyword>
<comment type="similarity">
    <text evidence="6">Belongs to the eIF-3 subunit G family.</text>
</comment>
<dbReference type="GO" id="GO:0071540">
    <property type="term" value="C:eukaryotic translation initiation factor 3 complex, eIF3e"/>
    <property type="evidence" value="ECO:0007669"/>
    <property type="project" value="EnsemblFungi"/>
</dbReference>
<dbReference type="CDD" id="cd12933">
    <property type="entry name" value="eIF3G"/>
    <property type="match status" value="1"/>
</dbReference>
<feature type="domain" description="RRM" evidence="9">
    <location>
        <begin position="196"/>
        <end position="275"/>
    </location>
</feature>
<dbReference type="GO" id="GO:0001732">
    <property type="term" value="P:formation of cytoplasmic translation initiation complex"/>
    <property type="evidence" value="ECO:0007669"/>
    <property type="project" value="UniProtKB-UniRule"/>
</dbReference>
<dbReference type="GO" id="GO:0016282">
    <property type="term" value="C:eukaryotic 43S preinitiation complex"/>
    <property type="evidence" value="ECO:0007669"/>
    <property type="project" value="UniProtKB-UniRule"/>
</dbReference>
<dbReference type="SUPFAM" id="SSF54928">
    <property type="entry name" value="RNA-binding domain, RBD"/>
    <property type="match status" value="1"/>
</dbReference>
<dbReference type="InParanoid" id="I2H6N6"/>
<accession>I2H6N6</accession>
<reference evidence="10 11" key="1">
    <citation type="journal article" date="2011" name="Proc. Natl. Acad. Sci. U.S.A.">
        <title>Evolutionary erosion of yeast sex chromosomes by mating-type switching accidents.</title>
        <authorList>
            <person name="Gordon J.L."/>
            <person name="Armisen D."/>
            <person name="Proux-Wera E."/>
            <person name="Oheigeartaigh S.S."/>
            <person name="Byrne K.P."/>
            <person name="Wolfe K.H."/>
        </authorList>
    </citation>
    <scope>NUCLEOTIDE SEQUENCE [LARGE SCALE GENOMIC DNA]</scope>
    <source>
        <strain evidence="11">ATCC 34711 / CBS 6284 / DSM 70876 / NBRC 10599 / NRRL Y-10934 / UCD 77-7</strain>
    </source>
</reference>
<feature type="compositionally biased region" description="Basic and acidic residues" evidence="8">
    <location>
        <begin position="177"/>
        <end position="191"/>
    </location>
</feature>
<evidence type="ECO:0000256" key="5">
    <source>
        <dbReference type="ARBA" id="ARBA00022917"/>
    </source>
</evidence>
<dbReference type="GO" id="GO:0003723">
    <property type="term" value="F:RNA binding"/>
    <property type="evidence" value="ECO:0007669"/>
    <property type="project" value="UniProtKB-UniRule"/>
</dbReference>
<dbReference type="GO" id="GO:0033290">
    <property type="term" value="C:eukaryotic 48S preinitiation complex"/>
    <property type="evidence" value="ECO:0007669"/>
    <property type="project" value="UniProtKB-UniRule"/>
</dbReference>
<dbReference type="PROSITE" id="PS50102">
    <property type="entry name" value="RRM"/>
    <property type="match status" value="1"/>
</dbReference>
<comment type="function">
    <text evidence="6">RNA-binding component of the eukaryotic translation initiation factor 3 (eIF-3) complex, which is involved in protein synthesis of a specialized repertoire of mRNAs and, together with other initiation factors, stimulates binding of mRNA and methionyl-tRNAi to the 40S ribosome. The eIF-3 complex specifically targets and initiates translation of a subset of mRNAs involved in cell proliferation. This subunit can bind 18S rRNA.</text>
</comment>
<dbReference type="EMBL" id="HE806322">
    <property type="protein sequence ID" value="CCH62038.1"/>
    <property type="molecule type" value="Genomic_DNA"/>
</dbReference>
<dbReference type="SMART" id="SM00360">
    <property type="entry name" value="RRM"/>
    <property type="match status" value="1"/>
</dbReference>
<dbReference type="GO" id="GO:0043614">
    <property type="term" value="C:multi-eIF complex"/>
    <property type="evidence" value="ECO:0007669"/>
    <property type="project" value="EnsemblFungi"/>
</dbReference>
<dbReference type="STRING" id="1071380.I2H6N6"/>
<dbReference type="CDD" id="cd12408">
    <property type="entry name" value="RRM_eIF3G_like"/>
    <property type="match status" value="1"/>
</dbReference>
<comment type="subunit">
    <text evidence="6">Component of the eukaryotic translation initiation factor 3 (eIF-3) complex.</text>
</comment>